<feature type="transmembrane region" description="Helical" evidence="2">
    <location>
        <begin position="82"/>
        <end position="100"/>
    </location>
</feature>
<keyword evidence="5" id="KW-1185">Reference proteome</keyword>
<protein>
    <submittedName>
        <fullName evidence="4">Alpha/beta hydrolase fold domain-containing protein</fullName>
    </submittedName>
</protein>
<keyword evidence="2" id="KW-1133">Transmembrane helix</keyword>
<dbReference type="GO" id="GO:0016787">
    <property type="term" value="F:hydrolase activity"/>
    <property type="evidence" value="ECO:0007669"/>
    <property type="project" value="UniProtKB-KW"/>
</dbReference>
<gene>
    <name evidence="4" type="ORF">ACJEBI_04300</name>
</gene>
<keyword evidence="1 4" id="KW-0378">Hydrolase</keyword>
<dbReference type="InterPro" id="IPR050300">
    <property type="entry name" value="GDXG_lipolytic_enzyme"/>
</dbReference>
<dbReference type="EMBL" id="JBJHQH010000003">
    <property type="protein sequence ID" value="MFK9090703.1"/>
    <property type="molecule type" value="Genomic_DNA"/>
</dbReference>
<evidence type="ECO:0000256" key="2">
    <source>
        <dbReference type="SAM" id="Phobius"/>
    </source>
</evidence>
<dbReference type="RefSeq" id="WP_406579774.1">
    <property type="nucleotide sequence ID" value="NZ_JBJHQH010000003.1"/>
</dbReference>
<dbReference type="PANTHER" id="PTHR48081:SF13">
    <property type="entry name" value="ALPHA_BETA HYDROLASE"/>
    <property type="match status" value="1"/>
</dbReference>
<dbReference type="Pfam" id="PF20434">
    <property type="entry name" value="BD-FAE"/>
    <property type="match status" value="1"/>
</dbReference>
<reference evidence="4 5" key="1">
    <citation type="submission" date="2024-11" db="EMBL/GenBank/DDBJ databases">
        <authorList>
            <person name="Lucas J.A."/>
        </authorList>
    </citation>
    <scope>NUCLEOTIDE SEQUENCE [LARGE SCALE GENOMIC DNA]</scope>
    <source>
        <strain evidence="4 5">Z 5.4</strain>
    </source>
</reference>
<keyword evidence="2" id="KW-0812">Transmembrane</keyword>
<proteinExistence type="predicted"/>
<evidence type="ECO:0000313" key="5">
    <source>
        <dbReference type="Proteomes" id="UP001623041"/>
    </source>
</evidence>
<keyword evidence="2" id="KW-0472">Membrane</keyword>
<organism evidence="4 5">
    <name type="scientific">Bacillus salipaludis</name>
    <dbReference type="NCBI Taxonomy" id="2547811"/>
    <lineage>
        <taxon>Bacteria</taxon>
        <taxon>Bacillati</taxon>
        <taxon>Bacillota</taxon>
        <taxon>Bacilli</taxon>
        <taxon>Bacillales</taxon>
        <taxon>Bacillaceae</taxon>
        <taxon>Bacillus</taxon>
    </lineage>
</organism>
<evidence type="ECO:0000259" key="3">
    <source>
        <dbReference type="Pfam" id="PF20434"/>
    </source>
</evidence>
<dbReference type="PANTHER" id="PTHR48081">
    <property type="entry name" value="AB HYDROLASE SUPERFAMILY PROTEIN C4A8.06C"/>
    <property type="match status" value="1"/>
</dbReference>
<comment type="caution">
    <text evidence="4">The sequence shown here is derived from an EMBL/GenBank/DDBJ whole genome shotgun (WGS) entry which is preliminary data.</text>
</comment>
<dbReference type="SUPFAM" id="SSF53474">
    <property type="entry name" value="alpha/beta-Hydrolases"/>
    <property type="match status" value="1"/>
</dbReference>
<feature type="domain" description="BD-FAE-like" evidence="3">
    <location>
        <begin position="151"/>
        <end position="356"/>
    </location>
</feature>
<feature type="transmembrane region" description="Helical" evidence="2">
    <location>
        <begin position="15"/>
        <end position="39"/>
    </location>
</feature>
<name>A0ABW8RB79_9BACI</name>
<dbReference type="Gene3D" id="3.40.50.1820">
    <property type="entry name" value="alpha/beta hydrolase"/>
    <property type="match status" value="1"/>
</dbReference>
<evidence type="ECO:0000313" key="4">
    <source>
        <dbReference type="EMBL" id="MFK9090703.1"/>
    </source>
</evidence>
<evidence type="ECO:0000256" key="1">
    <source>
        <dbReference type="ARBA" id="ARBA00022801"/>
    </source>
</evidence>
<sequence>MKQTQKTLSWRPRGFFQWLLTILAVIALPITVMIAYYLLNPINVSNIMSGLAWSASLFPMVLLTTTLVMIVLLVLAFWKKALIAWTILIPILLLLIFLIVQPITSMLSYAKSENVSVSLSSHFSIKKDISSKPIQDVVYGKTTDGVELKLDVWPAKEESADTLKPAIVKVHGGGWVGGDKSENPALNQWLNELGYTIFDVQYRMPPHAGWKDEVGDVKSALGWVLDNADTYKIDPQKINLMGESAGGNLAMLAAYSMGNAQLPPSTNVPNVPINSVINLYGPADMTTFYKSNPSPDYVQDVTKQYIGGSPSQFSDRYKILSPINYIQESTPPTITFLGTSDRIVPEEQAEILNKALALNGVAHEFYLLPEADHGFDTNPGSLSTQFAREQVKAFLQKYNK</sequence>
<accession>A0ABW8RB79</accession>
<dbReference type="Proteomes" id="UP001623041">
    <property type="component" value="Unassembled WGS sequence"/>
</dbReference>
<dbReference type="InterPro" id="IPR029058">
    <property type="entry name" value="AB_hydrolase_fold"/>
</dbReference>
<dbReference type="InterPro" id="IPR049492">
    <property type="entry name" value="BD-FAE-like_dom"/>
</dbReference>
<feature type="transmembrane region" description="Helical" evidence="2">
    <location>
        <begin position="51"/>
        <end position="76"/>
    </location>
</feature>